<dbReference type="AlphaFoldDB" id="A0A8R2AB09"/>
<dbReference type="OrthoDB" id="429991at2759"/>
<dbReference type="PANTHER" id="PTHR21580">
    <property type="entry name" value="SHIPPO-1-RELATED"/>
    <property type="match status" value="1"/>
</dbReference>
<dbReference type="InterPro" id="IPR010736">
    <property type="entry name" value="SHIPPO-rpt"/>
</dbReference>
<evidence type="ECO:0000313" key="2">
    <source>
        <dbReference type="Proteomes" id="UP000007819"/>
    </source>
</evidence>
<dbReference type="GO" id="GO:0005856">
    <property type="term" value="C:cytoskeleton"/>
    <property type="evidence" value="ECO:0007669"/>
    <property type="project" value="TreeGrafter"/>
</dbReference>
<protein>
    <recommendedName>
        <fullName evidence="3">Outer dense fiber protein 3</fullName>
    </recommendedName>
</protein>
<keyword evidence="2" id="KW-1185">Reference proteome</keyword>
<dbReference type="GeneID" id="100568552"/>
<sequence length="301" mass="32179">MGRKILGCDPVARFEIPGSNDPTCAECCKITEYAVDHTVLDCTEGASPPKSVRMMGCYLEPRPVDGHIMDKKILDYTNSGSRSPGPAAYCVTTTIGPRATDPSIEKNPAYSMSGKKSKNTCGLGPGPAYDTVGLSRVGKHRVPGGPFGLRAFGSELACTPSPAQYCLKSELLNIGHRIGPRPGARTGDRYCGPAPNAYNPSCYDCGLKTSLGRRLKQPKVCPTPGPGQYKLPPADLYLPGRFSNGKTIGKRFASGCKQVTPGPGAYDGKPVKCCTRFSFGKRYPDTVPTFSVTADNQHFRC</sequence>
<evidence type="ECO:0008006" key="3">
    <source>
        <dbReference type="Google" id="ProtNLM"/>
    </source>
</evidence>
<dbReference type="Pfam" id="PF07004">
    <property type="entry name" value="SHIPPO-rpt"/>
    <property type="match status" value="3"/>
</dbReference>
<name>A0A8R2AB09_ACYPI</name>
<dbReference type="KEGG" id="api:100568552"/>
<dbReference type="InterPro" id="IPR051291">
    <property type="entry name" value="CIMAP"/>
</dbReference>
<dbReference type="EnsemblMetazoa" id="XM_003241915.4">
    <property type="protein sequence ID" value="XP_003241963.1"/>
    <property type="gene ID" value="LOC100568552"/>
</dbReference>
<dbReference type="Proteomes" id="UP000007819">
    <property type="component" value="Chromosome X"/>
</dbReference>
<proteinExistence type="predicted"/>
<accession>A0A8R2AB09</accession>
<evidence type="ECO:0000313" key="1">
    <source>
        <dbReference type="EnsemblMetazoa" id="XP_003241963.1"/>
    </source>
</evidence>
<reference evidence="2" key="1">
    <citation type="submission" date="2010-06" db="EMBL/GenBank/DDBJ databases">
        <authorList>
            <person name="Jiang H."/>
            <person name="Abraham K."/>
            <person name="Ali S."/>
            <person name="Alsbrooks S.L."/>
            <person name="Anim B.N."/>
            <person name="Anosike U.S."/>
            <person name="Attaway T."/>
            <person name="Bandaranaike D.P."/>
            <person name="Battles P.K."/>
            <person name="Bell S.N."/>
            <person name="Bell A.V."/>
            <person name="Beltran B."/>
            <person name="Bickham C."/>
            <person name="Bustamante Y."/>
            <person name="Caleb T."/>
            <person name="Canada A."/>
            <person name="Cardenas V."/>
            <person name="Carter K."/>
            <person name="Chacko J."/>
            <person name="Chandrabose M.N."/>
            <person name="Chavez D."/>
            <person name="Chavez A."/>
            <person name="Chen L."/>
            <person name="Chu H.-S."/>
            <person name="Claassen K.J."/>
            <person name="Cockrell R."/>
            <person name="Collins M."/>
            <person name="Cooper J.A."/>
            <person name="Cree A."/>
            <person name="Curry S.M."/>
            <person name="Da Y."/>
            <person name="Dao M.D."/>
            <person name="Das B."/>
            <person name="Davila M.-L."/>
            <person name="Davy-Carroll L."/>
            <person name="Denson S."/>
            <person name="Dinh H."/>
            <person name="Ebong V.E."/>
            <person name="Edwards J.R."/>
            <person name="Egan A."/>
            <person name="El-Daye J."/>
            <person name="Escobedo L."/>
            <person name="Fernandez S."/>
            <person name="Fernando P.R."/>
            <person name="Flagg N."/>
            <person name="Forbes L.D."/>
            <person name="Fowler R.G."/>
            <person name="Fu Q."/>
            <person name="Gabisi R.A."/>
            <person name="Ganer J."/>
            <person name="Garbino Pronczuk A."/>
            <person name="Garcia R.M."/>
            <person name="Garner T."/>
            <person name="Garrett T.E."/>
            <person name="Gonzalez D.A."/>
            <person name="Hamid H."/>
            <person name="Hawkins E.S."/>
            <person name="Hirani K."/>
            <person name="Hogues M.E."/>
            <person name="Hollins B."/>
            <person name="Hsiao C.-H."/>
            <person name="Jabil R."/>
            <person name="James M.L."/>
            <person name="Jhangiani S.N."/>
            <person name="Johnson B."/>
            <person name="Johnson Q."/>
            <person name="Joshi V."/>
            <person name="Kalu J.B."/>
            <person name="Kam C."/>
            <person name="Kashfia A."/>
            <person name="Keebler J."/>
            <person name="Kisamo H."/>
            <person name="Kovar C.L."/>
            <person name="Lago L.A."/>
            <person name="Lai C.-Y."/>
            <person name="Laidlaw J."/>
            <person name="Lara F."/>
            <person name="Le T.-K."/>
            <person name="Lee S.L."/>
            <person name="Legall F.H."/>
            <person name="Lemon S.J."/>
            <person name="Lewis L.R."/>
            <person name="Li B."/>
            <person name="Liu Y."/>
            <person name="Liu Y.-S."/>
            <person name="Lopez J."/>
            <person name="Lozado R.J."/>
            <person name="Lu J."/>
            <person name="Madu R.C."/>
            <person name="Maheshwari M."/>
            <person name="Maheshwari R."/>
            <person name="Malloy K."/>
            <person name="Martinez E."/>
            <person name="Mathew T."/>
            <person name="Mercado I.C."/>
            <person name="Mercado C."/>
            <person name="Meyer B."/>
            <person name="Montgomery K."/>
            <person name="Morgan M.B."/>
            <person name="Munidasa M."/>
            <person name="Nazareth L.V."/>
            <person name="Nelson J."/>
            <person name="Ng B.M."/>
            <person name="Nguyen N.B."/>
            <person name="Nguyen P.Q."/>
            <person name="Nguyen T."/>
            <person name="Obregon M."/>
            <person name="Okwuonu G.O."/>
            <person name="Onwere C.G."/>
            <person name="Orozco G."/>
            <person name="Parra A."/>
            <person name="Patel S."/>
            <person name="Patil S."/>
            <person name="Perez A."/>
            <person name="Perez Y."/>
            <person name="Pham C."/>
            <person name="Primus E.L."/>
            <person name="Pu L.-L."/>
            <person name="Puazo M."/>
            <person name="Qin X."/>
            <person name="Quiroz J.B."/>
            <person name="Reese J."/>
            <person name="Richards S."/>
            <person name="Rives C.M."/>
            <person name="Robberts R."/>
            <person name="Ruiz S.J."/>
            <person name="Ruiz M.J."/>
            <person name="Santibanez J."/>
            <person name="Schneider B.W."/>
            <person name="Sisson I."/>
            <person name="Smith M."/>
            <person name="Sodergren E."/>
            <person name="Song X.-Z."/>
            <person name="Song B.B."/>
            <person name="Summersgill H."/>
            <person name="Thelus R."/>
            <person name="Thornton R.D."/>
            <person name="Trejos Z.Y."/>
            <person name="Usmani K."/>
            <person name="Vattathil S."/>
            <person name="Villasana D."/>
            <person name="Walker D.L."/>
            <person name="Wang S."/>
            <person name="Wang K."/>
            <person name="White C.S."/>
            <person name="Williams A.C."/>
            <person name="Williamson J."/>
            <person name="Wilson K."/>
            <person name="Woghiren I.O."/>
            <person name="Woodworth J.R."/>
            <person name="Worley K.C."/>
            <person name="Wright R.A."/>
            <person name="Wu W."/>
            <person name="Young L."/>
            <person name="Zhang L."/>
            <person name="Zhang J."/>
            <person name="Zhu Y."/>
            <person name="Muzny D.M."/>
            <person name="Weinstock G."/>
            <person name="Gibbs R.A."/>
        </authorList>
    </citation>
    <scope>NUCLEOTIDE SEQUENCE [LARGE SCALE GENOMIC DNA]</scope>
    <source>
        <strain evidence="2">LSR1</strain>
    </source>
</reference>
<organism evidence="1 2">
    <name type="scientific">Acyrthosiphon pisum</name>
    <name type="common">Pea aphid</name>
    <dbReference type="NCBI Taxonomy" id="7029"/>
    <lineage>
        <taxon>Eukaryota</taxon>
        <taxon>Metazoa</taxon>
        <taxon>Ecdysozoa</taxon>
        <taxon>Arthropoda</taxon>
        <taxon>Hexapoda</taxon>
        <taxon>Insecta</taxon>
        <taxon>Pterygota</taxon>
        <taxon>Neoptera</taxon>
        <taxon>Paraneoptera</taxon>
        <taxon>Hemiptera</taxon>
        <taxon>Sternorrhyncha</taxon>
        <taxon>Aphidomorpha</taxon>
        <taxon>Aphidoidea</taxon>
        <taxon>Aphididae</taxon>
        <taxon>Macrosiphini</taxon>
        <taxon>Acyrthosiphon</taxon>
    </lineage>
</organism>
<dbReference type="RefSeq" id="XP_003241963.1">
    <property type="nucleotide sequence ID" value="XM_003241915.3"/>
</dbReference>
<reference evidence="1" key="2">
    <citation type="submission" date="2022-06" db="UniProtKB">
        <authorList>
            <consortium name="EnsemblMetazoa"/>
        </authorList>
    </citation>
    <scope>IDENTIFICATION</scope>
</reference>
<dbReference type="PANTHER" id="PTHR21580:SF28">
    <property type="entry name" value="BOREALIN N-TERMINAL DOMAIN-CONTAINING PROTEIN-RELATED"/>
    <property type="match status" value="1"/>
</dbReference>